<accession>A0A9W8I8E0</accession>
<dbReference type="EMBL" id="JANBUW010000563">
    <property type="protein sequence ID" value="KAJ2846344.1"/>
    <property type="molecule type" value="Genomic_DNA"/>
</dbReference>
<dbReference type="AlphaFoldDB" id="A0A9W8I8E0"/>
<evidence type="ECO:0000313" key="1">
    <source>
        <dbReference type="EMBL" id="KAJ2846344.1"/>
    </source>
</evidence>
<gene>
    <name evidence="1" type="ORF">IWW36_004397</name>
</gene>
<protein>
    <submittedName>
        <fullName evidence="1">Uncharacterized protein</fullName>
    </submittedName>
</protein>
<dbReference type="Proteomes" id="UP001139887">
    <property type="component" value="Unassembled WGS sequence"/>
</dbReference>
<keyword evidence="2" id="KW-1185">Reference proteome</keyword>
<feature type="non-terminal residue" evidence="1">
    <location>
        <position position="1"/>
    </location>
</feature>
<name>A0A9W8I8E0_9FUNG</name>
<reference evidence="1" key="1">
    <citation type="submission" date="2022-07" db="EMBL/GenBank/DDBJ databases">
        <title>Phylogenomic reconstructions and comparative analyses of Kickxellomycotina fungi.</title>
        <authorList>
            <person name="Reynolds N.K."/>
            <person name="Stajich J.E."/>
            <person name="Barry K."/>
            <person name="Grigoriev I.V."/>
            <person name="Crous P."/>
            <person name="Smith M.E."/>
        </authorList>
    </citation>
    <scope>NUCLEOTIDE SEQUENCE</scope>
    <source>
        <strain evidence="1">NRRL 1566</strain>
    </source>
</reference>
<sequence length="87" mass="9554">GEHHGSGIIYTKASDFVHPKQPLKGDISCPIKSRPMGSVDVTANDFVCSGAAPSSREVHLLEKHLRQTAHALKTSRRRVLHQSQQTD</sequence>
<evidence type="ECO:0000313" key="2">
    <source>
        <dbReference type="Proteomes" id="UP001139887"/>
    </source>
</evidence>
<comment type="caution">
    <text evidence="1">The sequence shown here is derived from an EMBL/GenBank/DDBJ whole genome shotgun (WGS) entry which is preliminary data.</text>
</comment>
<dbReference type="OrthoDB" id="5581108at2759"/>
<organism evidence="1 2">
    <name type="scientific">Coemansia brasiliensis</name>
    <dbReference type="NCBI Taxonomy" id="2650707"/>
    <lineage>
        <taxon>Eukaryota</taxon>
        <taxon>Fungi</taxon>
        <taxon>Fungi incertae sedis</taxon>
        <taxon>Zoopagomycota</taxon>
        <taxon>Kickxellomycotina</taxon>
        <taxon>Kickxellomycetes</taxon>
        <taxon>Kickxellales</taxon>
        <taxon>Kickxellaceae</taxon>
        <taxon>Coemansia</taxon>
    </lineage>
</organism>
<proteinExistence type="predicted"/>